<keyword evidence="6 7" id="KW-0592">Phosphate transport</keyword>
<dbReference type="PANTHER" id="PTHR42996:SF1">
    <property type="entry name" value="PHOSPHATE-BINDING PROTEIN PSTS"/>
    <property type="match status" value="1"/>
</dbReference>
<evidence type="ECO:0000256" key="8">
    <source>
        <dbReference type="SAM" id="SignalP"/>
    </source>
</evidence>
<dbReference type="RefSeq" id="WP_200348484.1">
    <property type="nucleotide sequence ID" value="NZ_NRSJ01000059.1"/>
</dbReference>
<comment type="caution">
    <text evidence="10">The sequence shown here is derived from an EMBL/GenBank/DDBJ whole genome shotgun (WGS) entry which is preliminary data.</text>
</comment>
<comment type="function">
    <text evidence="1 7">Part of the ABC transporter complex PstSACB involved in phosphate import.</text>
</comment>
<dbReference type="GO" id="GO:0035435">
    <property type="term" value="P:phosphate ion transmembrane transport"/>
    <property type="evidence" value="ECO:0007669"/>
    <property type="project" value="InterPro"/>
</dbReference>
<evidence type="ECO:0000256" key="7">
    <source>
        <dbReference type="PIRNR" id="PIRNR002756"/>
    </source>
</evidence>
<evidence type="ECO:0000256" key="2">
    <source>
        <dbReference type="ARBA" id="ARBA00008725"/>
    </source>
</evidence>
<evidence type="ECO:0000256" key="5">
    <source>
        <dbReference type="ARBA" id="ARBA00022448"/>
    </source>
</evidence>
<dbReference type="InterPro" id="IPR005673">
    <property type="entry name" value="ABC_phos-bd_PstS"/>
</dbReference>
<dbReference type="GO" id="GO:0042301">
    <property type="term" value="F:phosphate ion binding"/>
    <property type="evidence" value="ECO:0007669"/>
    <property type="project" value="InterPro"/>
</dbReference>
<evidence type="ECO:0000256" key="6">
    <source>
        <dbReference type="ARBA" id="ARBA00022592"/>
    </source>
</evidence>
<evidence type="ECO:0000256" key="4">
    <source>
        <dbReference type="ARBA" id="ARBA00021889"/>
    </source>
</evidence>
<dbReference type="SUPFAM" id="SSF53850">
    <property type="entry name" value="Periplasmic binding protein-like II"/>
    <property type="match status" value="1"/>
</dbReference>
<dbReference type="InterPro" id="IPR050962">
    <property type="entry name" value="Phosphate-bind_PstS"/>
</dbReference>
<accession>A0AAJ0U883</accession>
<dbReference type="CDD" id="cd13565">
    <property type="entry name" value="PBP2_PstS"/>
    <property type="match status" value="1"/>
</dbReference>
<dbReference type="GO" id="GO:0043190">
    <property type="term" value="C:ATP-binding cassette (ABC) transporter complex"/>
    <property type="evidence" value="ECO:0007669"/>
    <property type="project" value="InterPro"/>
</dbReference>
<dbReference type="Gene3D" id="3.40.190.10">
    <property type="entry name" value="Periplasmic binding protein-like II"/>
    <property type="match status" value="2"/>
</dbReference>
<protein>
    <recommendedName>
        <fullName evidence="4 7">Phosphate-binding protein PstS</fullName>
    </recommendedName>
</protein>
<keyword evidence="11" id="KW-1185">Reference proteome</keyword>
<name>A0AAJ0U883_9GAMM</name>
<dbReference type="InterPro" id="IPR024370">
    <property type="entry name" value="PBP_domain"/>
</dbReference>
<feature type="chain" id="PRO_5042534233" description="Phosphate-binding protein PstS" evidence="8">
    <location>
        <begin position="30"/>
        <end position="360"/>
    </location>
</feature>
<keyword evidence="5 7" id="KW-0813">Transport</keyword>
<evidence type="ECO:0000256" key="3">
    <source>
        <dbReference type="ARBA" id="ARBA00011529"/>
    </source>
</evidence>
<evidence type="ECO:0000256" key="1">
    <source>
        <dbReference type="ARBA" id="ARBA00002841"/>
    </source>
</evidence>
<dbReference type="Proteomes" id="UP001296776">
    <property type="component" value="Unassembled WGS sequence"/>
</dbReference>
<dbReference type="PIRSF" id="PIRSF002756">
    <property type="entry name" value="PstS"/>
    <property type="match status" value="1"/>
</dbReference>
<reference evidence="10" key="2">
    <citation type="journal article" date="2020" name="Microorganisms">
        <title>Osmotic Adaptation and Compatible Solute Biosynthesis of Phototrophic Bacteria as Revealed from Genome Analyses.</title>
        <authorList>
            <person name="Imhoff J.F."/>
            <person name="Rahn T."/>
            <person name="Kunzel S."/>
            <person name="Keller A."/>
            <person name="Neulinger S.C."/>
        </authorList>
    </citation>
    <scope>NUCLEOTIDE SEQUENCE</scope>
    <source>
        <strain evidence="10">DSM 11080</strain>
    </source>
</reference>
<dbReference type="EMBL" id="NRSJ01000059">
    <property type="protein sequence ID" value="MBK1707008.1"/>
    <property type="molecule type" value="Genomic_DNA"/>
</dbReference>
<sequence length="360" mass="38797">MTRILPRWRLLAAALSVFALGACSGEKPAQESTATADQAGAKLRIEGAGATFPEPLYQRWIAIYGEQALEIAFSYEGVGSGEGIRRFLAEEVDFGASDAAMSDADLAKVGDRGALMIPMTAGMVVLAYNIPGVESGLRLPRELIADIFAGKISHWDDPRIEAANPGVTLPHRTITPVVRRDSSGTTFVLTNHLGAAHPWWASDQGPGVGKQIDWPGNTMEVNYNEGIAQRVKTSEGTIGYMEYEFADRLGLPIATLENKAGSFVSPSPRAGTAALASAETIPDDLRVFVPDPAGTDAYPIVSYTWLLLYERYPDREKAEALQDAVLWGLTDGQSVAEEMGYIPLPEQMVSLAKAKVEQIN</sequence>
<dbReference type="PANTHER" id="PTHR42996">
    <property type="entry name" value="PHOSPHATE-BINDING PROTEIN PSTS"/>
    <property type="match status" value="1"/>
</dbReference>
<dbReference type="AlphaFoldDB" id="A0AAJ0U883"/>
<comment type="subunit">
    <text evidence="3 7">The complex is composed of two ATP-binding proteins (PstB), two transmembrane proteins (PstC and PstA) and a solute-binding protein (PstS).</text>
</comment>
<gene>
    <name evidence="10" type="primary">pstS</name>
    <name evidence="10" type="ORF">CKO40_21345</name>
</gene>
<organism evidence="10 11">
    <name type="scientific">Halochromatium glycolicum</name>
    <dbReference type="NCBI Taxonomy" id="85075"/>
    <lineage>
        <taxon>Bacteria</taxon>
        <taxon>Pseudomonadati</taxon>
        <taxon>Pseudomonadota</taxon>
        <taxon>Gammaproteobacteria</taxon>
        <taxon>Chromatiales</taxon>
        <taxon>Chromatiaceae</taxon>
        <taxon>Halochromatium</taxon>
    </lineage>
</organism>
<evidence type="ECO:0000313" key="11">
    <source>
        <dbReference type="Proteomes" id="UP001296776"/>
    </source>
</evidence>
<dbReference type="PROSITE" id="PS51257">
    <property type="entry name" value="PROKAR_LIPOPROTEIN"/>
    <property type="match status" value="1"/>
</dbReference>
<feature type="domain" description="PBP" evidence="9">
    <location>
        <begin position="38"/>
        <end position="318"/>
    </location>
</feature>
<evidence type="ECO:0000259" key="9">
    <source>
        <dbReference type="Pfam" id="PF12849"/>
    </source>
</evidence>
<reference evidence="10" key="1">
    <citation type="submission" date="2017-08" db="EMBL/GenBank/DDBJ databases">
        <authorList>
            <person name="Imhoff J.F."/>
            <person name="Rahn T."/>
            <person name="Kuenzel S."/>
            <person name="Neulinger S.C."/>
        </authorList>
    </citation>
    <scope>NUCLEOTIDE SEQUENCE</scope>
    <source>
        <strain evidence="10">DSM 11080</strain>
    </source>
</reference>
<comment type="similarity">
    <text evidence="2 7">Belongs to the PstS family.</text>
</comment>
<keyword evidence="8" id="KW-0732">Signal</keyword>
<dbReference type="Pfam" id="PF12849">
    <property type="entry name" value="PBP_like_2"/>
    <property type="match status" value="1"/>
</dbReference>
<proteinExistence type="inferred from homology"/>
<evidence type="ECO:0000313" key="10">
    <source>
        <dbReference type="EMBL" id="MBK1707008.1"/>
    </source>
</evidence>
<dbReference type="NCBIfam" id="TIGR00975">
    <property type="entry name" value="3a0107s03"/>
    <property type="match status" value="1"/>
</dbReference>
<feature type="signal peptide" evidence="8">
    <location>
        <begin position="1"/>
        <end position="29"/>
    </location>
</feature>